<keyword evidence="3" id="KW-1185">Reference proteome</keyword>
<evidence type="ECO:0000313" key="2">
    <source>
        <dbReference type="EMBL" id="SLN14030.1"/>
    </source>
</evidence>
<evidence type="ECO:0008006" key="4">
    <source>
        <dbReference type="Google" id="ProtNLM"/>
    </source>
</evidence>
<dbReference type="AlphaFoldDB" id="A0A1Y5RGC8"/>
<proteinExistence type="predicted"/>
<feature type="compositionally biased region" description="Basic and acidic residues" evidence="1">
    <location>
        <begin position="1"/>
        <end position="14"/>
    </location>
</feature>
<feature type="region of interest" description="Disordered" evidence="1">
    <location>
        <begin position="1"/>
        <end position="59"/>
    </location>
</feature>
<evidence type="ECO:0000256" key="1">
    <source>
        <dbReference type="SAM" id="MobiDB-lite"/>
    </source>
</evidence>
<dbReference type="EMBL" id="FWFZ01000001">
    <property type="protein sequence ID" value="SLN14030.1"/>
    <property type="molecule type" value="Genomic_DNA"/>
</dbReference>
<evidence type="ECO:0000313" key="3">
    <source>
        <dbReference type="Proteomes" id="UP000193900"/>
    </source>
</evidence>
<reference evidence="2 3" key="1">
    <citation type="submission" date="2017-03" db="EMBL/GenBank/DDBJ databases">
        <authorList>
            <person name="Afonso C.L."/>
            <person name="Miller P.J."/>
            <person name="Scott M.A."/>
            <person name="Spackman E."/>
            <person name="Goraichik I."/>
            <person name="Dimitrov K.M."/>
            <person name="Suarez D.L."/>
            <person name="Swayne D.E."/>
        </authorList>
    </citation>
    <scope>NUCLEOTIDE SEQUENCE [LARGE SCALE GENOMIC DNA]</scope>
    <source>
        <strain evidence="2 3">CECT 7023</strain>
    </source>
</reference>
<accession>A0A1Y5RGC8</accession>
<name>A0A1Y5RGC8_9RHOB</name>
<sequence>MKSGETMDERDADKAAISNGLRKAFSPPSAPAPRLEALLGKIAERHGGKGSEGQQASRS</sequence>
<organism evidence="2 3">
    <name type="scientific">Roseisalinus antarcticus</name>
    <dbReference type="NCBI Taxonomy" id="254357"/>
    <lineage>
        <taxon>Bacteria</taxon>
        <taxon>Pseudomonadati</taxon>
        <taxon>Pseudomonadota</taxon>
        <taxon>Alphaproteobacteria</taxon>
        <taxon>Rhodobacterales</taxon>
        <taxon>Roseobacteraceae</taxon>
        <taxon>Roseisalinus</taxon>
    </lineage>
</organism>
<protein>
    <recommendedName>
        <fullName evidence="4">Anti-sigma factor NepR domain-containing protein</fullName>
    </recommendedName>
</protein>
<dbReference type="Proteomes" id="UP000193900">
    <property type="component" value="Unassembled WGS sequence"/>
</dbReference>
<dbReference type="RefSeq" id="WP_085877049.1">
    <property type="nucleotide sequence ID" value="NZ_FWFZ01000001.1"/>
</dbReference>
<gene>
    <name evidence="2" type="ORF">ROA7023_00105</name>
</gene>